<comment type="caution">
    <text evidence="2">The sequence shown here is derived from an EMBL/GenBank/DDBJ whole genome shotgun (WGS) entry which is preliminary data.</text>
</comment>
<dbReference type="Proteomes" id="UP001295684">
    <property type="component" value="Unassembled WGS sequence"/>
</dbReference>
<accession>A0AAD1UQK3</accession>
<evidence type="ECO:0000313" key="2">
    <source>
        <dbReference type="EMBL" id="CAI2372451.1"/>
    </source>
</evidence>
<organism evidence="2 3">
    <name type="scientific">Euplotes crassus</name>
    <dbReference type="NCBI Taxonomy" id="5936"/>
    <lineage>
        <taxon>Eukaryota</taxon>
        <taxon>Sar</taxon>
        <taxon>Alveolata</taxon>
        <taxon>Ciliophora</taxon>
        <taxon>Intramacronucleata</taxon>
        <taxon>Spirotrichea</taxon>
        <taxon>Hypotrichia</taxon>
        <taxon>Euplotida</taxon>
        <taxon>Euplotidae</taxon>
        <taxon>Moneuplotes</taxon>
    </lineage>
</organism>
<feature type="compositionally biased region" description="Basic and acidic residues" evidence="1">
    <location>
        <begin position="223"/>
        <end position="236"/>
    </location>
</feature>
<gene>
    <name evidence="2" type="ORF">ECRASSUSDP1_LOCUS13781</name>
</gene>
<dbReference type="EMBL" id="CAMPGE010013737">
    <property type="protein sequence ID" value="CAI2372451.1"/>
    <property type="molecule type" value="Genomic_DNA"/>
</dbReference>
<proteinExistence type="predicted"/>
<sequence>MAERRPFKICCIFDIECCFPTNEDIREIDLLNKNIKSEEAHTCEDSNNLILRYVRSLIQLADCFPEIKIVLYLHHNSNRAMKKEIEKIIRQYRSEHEIRNIEFASLIVSSQALFHHLGFLQMICEETRIFTRNKNFYQPGFIDYKRNLSGMKQSSSNSFLQEIPMIHPLHKAPTILANKVDSFADTKKNLRLQNVNHVLNDIKDQLSIKRAHEDSTTSPSEYQEAKEMIENTKSEEGLGSTEISTGEETKIDDIRESCLSFSSEATFITKSSMISLSQEEVLSQASEIEFLSQGSGESKKASSEGTRPPTKYDFETEFYQESTMKFFCKLYSHFKNKFSQESVSFINSLKNLVLQHLTKMSKKADHSISEDEKLKYFIYIRNKLYIERFVKGTLFEFWTKHNINTLSAMNESTKLTVDIEKLEEVYQKYDSDKSQKQESTKSSKIFTPITDVSLYASICYTIIKTMSDKHFYHEYGSETSYKKYMKVIENLLKNMYNSRALEQNQRTVLKKDKSIRYLLMKLFENYGVFKVKPNKKLEFCNSALEQFCNNIEKYSCKDLIQMLNRDIQSMEGTMLN</sequence>
<feature type="region of interest" description="Disordered" evidence="1">
    <location>
        <begin position="210"/>
        <end position="247"/>
    </location>
</feature>
<reference evidence="2" key="1">
    <citation type="submission" date="2023-07" db="EMBL/GenBank/DDBJ databases">
        <authorList>
            <consortium name="AG Swart"/>
            <person name="Singh M."/>
            <person name="Singh A."/>
            <person name="Seah K."/>
            <person name="Emmerich C."/>
        </authorList>
    </citation>
    <scope>NUCLEOTIDE SEQUENCE</scope>
    <source>
        <strain evidence="2">DP1</strain>
    </source>
</reference>
<evidence type="ECO:0000313" key="3">
    <source>
        <dbReference type="Proteomes" id="UP001295684"/>
    </source>
</evidence>
<dbReference type="AlphaFoldDB" id="A0AAD1UQK3"/>
<protein>
    <submittedName>
        <fullName evidence="2">Uncharacterized protein</fullName>
    </submittedName>
</protein>
<keyword evidence="3" id="KW-1185">Reference proteome</keyword>
<evidence type="ECO:0000256" key="1">
    <source>
        <dbReference type="SAM" id="MobiDB-lite"/>
    </source>
</evidence>
<name>A0AAD1UQK3_EUPCR</name>